<gene>
    <name evidence="1" type="ORF">L596_007607</name>
</gene>
<proteinExistence type="predicted"/>
<dbReference type="AlphaFoldDB" id="A0A4U5PAG1"/>
<reference evidence="1 2" key="1">
    <citation type="journal article" date="2015" name="Genome Biol.">
        <title>Comparative genomics of Steinernema reveals deeply conserved gene regulatory networks.</title>
        <authorList>
            <person name="Dillman A.R."/>
            <person name="Macchietto M."/>
            <person name="Porter C.F."/>
            <person name="Rogers A."/>
            <person name="Williams B."/>
            <person name="Antoshechkin I."/>
            <person name="Lee M.M."/>
            <person name="Goodwin Z."/>
            <person name="Lu X."/>
            <person name="Lewis E.E."/>
            <person name="Goodrich-Blair H."/>
            <person name="Stock S.P."/>
            <person name="Adams B.J."/>
            <person name="Sternberg P.W."/>
            <person name="Mortazavi A."/>
        </authorList>
    </citation>
    <scope>NUCLEOTIDE SEQUENCE [LARGE SCALE GENOMIC DNA]</scope>
    <source>
        <strain evidence="1 2">ALL</strain>
    </source>
</reference>
<dbReference type="Proteomes" id="UP000298663">
    <property type="component" value="Unassembled WGS sequence"/>
</dbReference>
<keyword evidence="2" id="KW-1185">Reference proteome</keyword>
<sequence length="414" mass="47497">MPTWPPLFCADVPYPMKPPLASFLLVFLYLLEAAGAIRKIACLEGFGPLKLLNGGQWKMLHFNWHSGHAPVDCSFDSVSKICRKAFPDVAYGKRDGSIDVHYSKVHRISDRYHRTTKWKNGALEFQEFSCQEYVRASEPVGNNETWSDKFVATKHSVCRSEESWIEMVEEKCGEKPAEHHLGGSCGDTKTFLEIAYICHQPLDDPKNTFLEIMEDIFSEYVQKISALLASELTKVRDEKTSEDDFRSLKRRGEAARRIGLVSALDEEHDLTIFWSDETADIFISRLTSEIAAKHRLLQHGFKRASMLFKMVADLIYNKATDHNYLLKFYGFYSQNHVDELIGAEVKSHFAELETGLKEYWTSEICKKNTPLLLEEYRSAKKCLEFEDLLQMYVRIVGAQKETSEEVEDSSVNDI</sequence>
<protein>
    <submittedName>
        <fullName evidence="1">Uncharacterized protein</fullName>
    </submittedName>
</protein>
<evidence type="ECO:0000313" key="1">
    <source>
        <dbReference type="EMBL" id="TKR93081.1"/>
    </source>
</evidence>
<evidence type="ECO:0000313" key="2">
    <source>
        <dbReference type="Proteomes" id="UP000298663"/>
    </source>
</evidence>
<organism evidence="1 2">
    <name type="scientific">Steinernema carpocapsae</name>
    <name type="common">Entomopathogenic nematode</name>
    <dbReference type="NCBI Taxonomy" id="34508"/>
    <lineage>
        <taxon>Eukaryota</taxon>
        <taxon>Metazoa</taxon>
        <taxon>Ecdysozoa</taxon>
        <taxon>Nematoda</taxon>
        <taxon>Chromadorea</taxon>
        <taxon>Rhabditida</taxon>
        <taxon>Tylenchina</taxon>
        <taxon>Panagrolaimomorpha</taxon>
        <taxon>Strongyloidoidea</taxon>
        <taxon>Steinernematidae</taxon>
        <taxon>Steinernema</taxon>
    </lineage>
</organism>
<dbReference type="EMBL" id="AZBU02000002">
    <property type="protein sequence ID" value="TKR93081.1"/>
    <property type="molecule type" value="Genomic_DNA"/>
</dbReference>
<reference evidence="1 2" key="2">
    <citation type="journal article" date="2019" name="G3 (Bethesda)">
        <title>Hybrid Assembly of the Genome of the Entomopathogenic Nematode Steinernema carpocapsae Identifies the X-Chromosome.</title>
        <authorList>
            <person name="Serra L."/>
            <person name="Macchietto M."/>
            <person name="Macias-Munoz A."/>
            <person name="McGill C.J."/>
            <person name="Rodriguez I.M."/>
            <person name="Rodriguez B."/>
            <person name="Murad R."/>
            <person name="Mortazavi A."/>
        </authorList>
    </citation>
    <scope>NUCLEOTIDE SEQUENCE [LARGE SCALE GENOMIC DNA]</scope>
    <source>
        <strain evidence="1 2">ALL</strain>
    </source>
</reference>
<comment type="caution">
    <text evidence="1">The sequence shown here is derived from an EMBL/GenBank/DDBJ whole genome shotgun (WGS) entry which is preliminary data.</text>
</comment>
<dbReference type="OrthoDB" id="10406976at2759"/>
<accession>A0A4U5PAG1</accession>
<name>A0A4U5PAG1_STECR</name>